<keyword evidence="5" id="KW-0804">Transcription</keyword>
<sequence>MAFVTFVESAWQRHLRLAMLLTGDRWQAEELLQDSLVRMYERWRKLDRHEDLHAYLRRMLVNGRTSMWRRRRRENLVAETPERSVPAGFDSDVEVKNALMSLPPRQRAVVVLRLYEDLTERQAAAALGCSIGTVKSQYARALDKLRQLVREPNYQGGRRSR</sequence>
<dbReference type="InterPro" id="IPR013324">
    <property type="entry name" value="RNA_pol_sigma_r3/r4-like"/>
</dbReference>
<keyword evidence="2" id="KW-0805">Transcription regulation</keyword>
<dbReference type="PANTHER" id="PTHR43133:SF50">
    <property type="entry name" value="ECF RNA POLYMERASE SIGMA FACTOR SIGM"/>
    <property type="match status" value="1"/>
</dbReference>
<dbReference type="EMBL" id="BAABJQ010000057">
    <property type="protein sequence ID" value="GAA5202064.1"/>
    <property type="molecule type" value="Genomic_DNA"/>
</dbReference>
<evidence type="ECO:0000256" key="1">
    <source>
        <dbReference type="ARBA" id="ARBA00010641"/>
    </source>
</evidence>
<evidence type="ECO:0000256" key="3">
    <source>
        <dbReference type="ARBA" id="ARBA00023082"/>
    </source>
</evidence>
<proteinExistence type="inferred from homology"/>
<evidence type="ECO:0000256" key="2">
    <source>
        <dbReference type="ARBA" id="ARBA00023015"/>
    </source>
</evidence>
<name>A0ABP9SSQ0_9ACTN</name>
<dbReference type="SUPFAM" id="SSF88946">
    <property type="entry name" value="Sigma2 domain of RNA polymerase sigma factors"/>
    <property type="match status" value="1"/>
</dbReference>
<organism evidence="8 9">
    <name type="scientific">Rugosimonospora acidiphila</name>
    <dbReference type="NCBI Taxonomy" id="556531"/>
    <lineage>
        <taxon>Bacteria</taxon>
        <taxon>Bacillati</taxon>
        <taxon>Actinomycetota</taxon>
        <taxon>Actinomycetes</taxon>
        <taxon>Micromonosporales</taxon>
        <taxon>Micromonosporaceae</taxon>
        <taxon>Rugosimonospora</taxon>
    </lineage>
</organism>
<dbReference type="InterPro" id="IPR039425">
    <property type="entry name" value="RNA_pol_sigma-70-like"/>
</dbReference>
<keyword evidence="9" id="KW-1185">Reference proteome</keyword>
<comment type="caution">
    <text evidence="8">The sequence shown here is derived from an EMBL/GenBank/DDBJ whole genome shotgun (WGS) entry which is preliminary data.</text>
</comment>
<dbReference type="RefSeq" id="WP_345639279.1">
    <property type="nucleotide sequence ID" value="NZ_BAABJQ010000057.1"/>
</dbReference>
<dbReference type="InterPro" id="IPR007627">
    <property type="entry name" value="RNA_pol_sigma70_r2"/>
</dbReference>
<dbReference type="InterPro" id="IPR013249">
    <property type="entry name" value="RNA_pol_sigma70_r4_t2"/>
</dbReference>
<evidence type="ECO:0000256" key="5">
    <source>
        <dbReference type="ARBA" id="ARBA00023163"/>
    </source>
</evidence>
<dbReference type="CDD" id="cd06171">
    <property type="entry name" value="Sigma70_r4"/>
    <property type="match status" value="1"/>
</dbReference>
<keyword evidence="4" id="KW-0238">DNA-binding</keyword>
<evidence type="ECO:0000313" key="9">
    <source>
        <dbReference type="Proteomes" id="UP001501570"/>
    </source>
</evidence>
<evidence type="ECO:0000313" key="8">
    <source>
        <dbReference type="EMBL" id="GAA5202064.1"/>
    </source>
</evidence>
<feature type="domain" description="RNA polymerase sigma factor 70 region 4 type 2" evidence="7">
    <location>
        <begin position="94"/>
        <end position="145"/>
    </location>
</feature>
<evidence type="ECO:0000259" key="7">
    <source>
        <dbReference type="Pfam" id="PF08281"/>
    </source>
</evidence>
<dbReference type="Gene3D" id="1.10.10.10">
    <property type="entry name" value="Winged helix-like DNA-binding domain superfamily/Winged helix DNA-binding domain"/>
    <property type="match status" value="1"/>
</dbReference>
<protein>
    <submittedName>
        <fullName evidence="8">SigE family RNA polymerase sigma factor</fullName>
    </submittedName>
</protein>
<dbReference type="PANTHER" id="PTHR43133">
    <property type="entry name" value="RNA POLYMERASE ECF-TYPE SIGMA FACTO"/>
    <property type="match status" value="1"/>
</dbReference>
<dbReference type="InterPro" id="IPR036388">
    <property type="entry name" value="WH-like_DNA-bd_sf"/>
</dbReference>
<evidence type="ECO:0000259" key="6">
    <source>
        <dbReference type="Pfam" id="PF04542"/>
    </source>
</evidence>
<feature type="domain" description="RNA polymerase sigma-70 region 2" evidence="6">
    <location>
        <begin position="15"/>
        <end position="73"/>
    </location>
</feature>
<dbReference type="InterPro" id="IPR013325">
    <property type="entry name" value="RNA_pol_sigma_r2"/>
</dbReference>
<dbReference type="NCBIfam" id="TIGR02983">
    <property type="entry name" value="SigE-fam_strep"/>
    <property type="match status" value="1"/>
</dbReference>
<dbReference type="InterPro" id="IPR014284">
    <property type="entry name" value="RNA_pol_sigma-70_dom"/>
</dbReference>
<accession>A0ABP9SSQ0</accession>
<dbReference type="InterPro" id="IPR014325">
    <property type="entry name" value="RNA_pol_sigma-E_actinobac"/>
</dbReference>
<dbReference type="SUPFAM" id="SSF88659">
    <property type="entry name" value="Sigma3 and sigma4 domains of RNA polymerase sigma factors"/>
    <property type="match status" value="1"/>
</dbReference>
<dbReference type="Pfam" id="PF08281">
    <property type="entry name" value="Sigma70_r4_2"/>
    <property type="match status" value="1"/>
</dbReference>
<reference evidence="9" key="1">
    <citation type="journal article" date="2019" name="Int. J. Syst. Evol. Microbiol.">
        <title>The Global Catalogue of Microorganisms (GCM) 10K type strain sequencing project: providing services to taxonomists for standard genome sequencing and annotation.</title>
        <authorList>
            <consortium name="The Broad Institute Genomics Platform"/>
            <consortium name="The Broad Institute Genome Sequencing Center for Infectious Disease"/>
            <person name="Wu L."/>
            <person name="Ma J."/>
        </authorList>
    </citation>
    <scope>NUCLEOTIDE SEQUENCE [LARGE SCALE GENOMIC DNA]</scope>
    <source>
        <strain evidence="9">JCM 18304</strain>
    </source>
</reference>
<keyword evidence="3" id="KW-0731">Sigma factor</keyword>
<dbReference type="Proteomes" id="UP001501570">
    <property type="component" value="Unassembled WGS sequence"/>
</dbReference>
<dbReference type="Pfam" id="PF04542">
    <property type="entry name" value="Sigma70_r2"/>
    <property type="match status" value="1"/>
</dbReference>
<dbReference type="NCBIfam" id="TIGR02937">
    <property type="entry name" value="sigma70-ECF"/>
    <property type="match status" value="1"/>
</dbReference>
<evidence type="ECO:0000256" key="4">
    <source>
        <dbReference type="ARBA" id="ARBA00023125"/>
    </source>
</evidence>
<comment type="similarity">
    <text evidence="1">Belongs to the sigma-70 factor family. ECF subfamily.</text>
</comment>
<dbReference type="Gene3D" id="1.10.1740.10">
    <property type="match status" value="1"/>
</dbReference>
<gene>
    <name evidence="8" type="ORF">GCM10023322_83210</name>
</gene>